<proteinExistence type="predicted"/>
<evidence type="ECO:0000313" key="1">
    <source>
        <dbReference type="EMBL" id="MEA5259330.1"/>
    </source>
</evidence>
<dbReference type="PANTHER" id="PTHR40455">
    <property type="entry name" value="ANTITOXIN HIGA"/>
    <property type="match status" value="1"/>
</dbReference>
<dbReference type="InterPro" id="IPR010982">
    <property type="entry name" value="Lambda_DNA-bd_dom_sf"/>
</dbReference>
<dbReference type="PANTHER" id="PTHR40455:SF1">
    <property type="entry name" value="ANTITOXIN HIGA"/>
    <property type="match status" value="1"/>
</dbReference>
<organism evidence="1 2">
    <name type="scientific">Arcicella aquatica</name>
    <dbReference type="NCBI Taxonomy" id="217141"/>
    <lineage>
        <taxon>Bacteria</taxon>
        <taxon>Pseudomonadati</taxon>
        <taxon>Bacteroidota</taxon>
        <taxon>Cytophagia</taxon>
        <taxon>Cytophagales</taxon>
        <taxon>Flectobacillaceae</taxon>
        <taxon>Arcicella</taxon>
    </lineage>
</organism>
<dbReference type="RefSeq" id="WP_323250844.1">
    <property type="nucleotide sequence ID" value="NZ_JAYFUL010000029.1"/>
</dbReference>
<gene>
    <name evidence="1" type="ORF">VB264_16145</name>
</gene>
<name>A0ABU5QRF1_9BACT</name>
<dbReference type="EMBL" id="JAYFUL010000029">
    <property type="protein sequence ID" value="MEA5259330.1"/>
    <property type="molecule type" value="Genomic_DNA"/>
</dbReference>
<accession>A0ABU5QRF1</accession>
<reference evidence="1 2" key="1">
    <citation type="submission" date="2023-12" db="EMBL/GenBank/DDBJ databases">
        <title>Novel species of the genus Arcicella isolated from rivers.</title>
        <authorList>
            <person name="Lu H."/>
        </authorList>
    </citation>
    <scope>NUCLEOTIDE SEQUENCE [LARGE SCALE GENOMIC DNA]</scope>
    <source>
        <strain evidence="1 2">LMG 21963</strain>
    </source>
</reference>
<dbReference type="InterPro" id="IPR039060">
    <property type="entry name" value="Antitox_HigA"/>
</dbReference>
<comment type="caution">
    <text evidence="1">The sequence shown here is derived from an EMBL/GenBank/DDBJ whole genome shotgun (WGS) entry which is preliminary data.</text>
</comment>
<dbReference type="Gene3D" id="1.10.260.40">
    <property type="entry name" value="lambda repressor-like DNA-binding domains"/>
    <property type="match status" value="1"/>
</dbReference>
<protein>
    <submittedName>
        <fullName evidence="1">Transcriptional regulator</fullName>
    </submittedName>
</protein>
<evidence type="ECO:0000313" key="2">
    <source>
        <dbReference type="Proteomes" id="UP001304671"/>
    </source>
</evidence>
<dbReference type="Proteomes" id="UP001304671">
    <property type="component" value="Unassembled WGS sequence"/>
</dbReference>
<dbReference type="SUPFAM" id="SSF47413">
    <property type="entry name" value="lambda repressor-like DNA-binding domains"/>
    <property type="match status" value="1"/>
</dbReference>
<keyword evidence="2" id="KW-1185">Reference proteome</keyword>
<sequence>MDNIIDNKYHQLALSKVRTLMKLKPSKDSDQGQELEMLISLIEAYEEIHVPMQASDPIAYLQYKMEQQNLKQVDLIPYIGDKTKVSKIMNRKQELTVQMISRLSKGLNIPVNFLIPSVSI</sequence>